<dbReference type="InterPro" id="IPR036412">
    <property type="entry name" value="HAD-like_sf"/>
</dbReference>
<dbReference type="CDD" id="cd07500">
    <property type="entry name" value="HAD_PSP"/>
    <property type="match status" value="1"/>
</dbReference>
<dbReference type="SFLD" id="SFLDS00003">
    <property type="entry name" value="Haloacid_Dehalogenase"/>
    <property type="match status" value="1"/>
</dbReference>
<evidence type="ECO:0000256" key="7">
    <source>
        <dbReference type="ARBA" id="ARBA00022723"/>
    </source>
</evidence>
<comment type="similarity">
    <text evidence="3">Belongs to the HAD-like hydrolase superfamily. SerB family.</text>
</comment>
<dbReference type="EMBL" id="RJUL01000015">
    <property type="protein sequence ID" value="ROQ18825.1"/>
    <property type="molecule type" value="Genomic_DNA"/>
</dbReference>
<evidence type="ECO:0000256" key="10">
    <source>
        <dbReference type="ARBA" id="ARBA00023299"/>
    </source>
</evidence>
<keyword evidence="16" id="KW-1185">Reference proteome</keyword>
<gene>
    <name evidence="15" type="ORF">EDC28_11514</name>
</gene>
<evidence type="ECO:0000256" key="5">
    <source>
        <dbReference type="ARBA" id="ARBA00015196"/>
    </source>
</evidence>
<evidence type="ECO:0000313" key="15">
    <source>
        <dbReference type="EMBL" id="ROQ18825.1"/>
    </source>
</evidence>
<accession>A0A3N1NRM5</accession>
<protein>
    <recommendedName>
        <fullName evidence="5">Phosphoserine phosphatase</fullName>
        <ecNumber evidence="4">3.1.3.3</ecNumber>
    </recommendedName>
    <alternativeName>
        <fullName evidence="11">O-phosphoserine phosphohydrolase</fullName>
    </alternativeName>
</protein>
<dbReference type="AlphaFoldDB" id="A0A3N1NRM5"/>
<keyword evidence="6" id="KW-0028">Amino-acid biosynthesis</keyword>
<dbReference type="GO" id="GO:0006564">
    <property type="term" value="P:L-serine biosynthetic process"/>
    <property type="evidence" value="ECO:0007669"/>
    <property type="project" value="UniProtKB-KW"/>
</dbReference>
<dbReference type="Pfam" id="PF00702">
    <property type="entry name" value="Hydrolase"/>
    <property type="match status" value="1"/>
</dbReference>
<comment type="caution">
    <text evidence="15">The sequence shown here is derived from an EMBL/GenBank/DDBJ whole genome shotgun (WGS) entry which is preliminary data.</text>
</comment>
<dbReference type="Proteomes" id="UP000268033">
    <property type="component" value="Unassembled WGS sequence"/>
</dbReference>
<dbReference type="STRING" id="584787.GCA_001247655_01332"/>
<proteinExistence type="inferred from homology"/>
<dbReference type="EC" id="3.1.3.3" evidence="4"/>
<dbReference type="Gene3D" id="3.40.50.1000">
    <property type="entry name" value="HAD superfamily/HAD-like"/>
    <property type="match status" value="1"/>
</dbReference>
<evidence type="ECO:0000256" key="8">
    <source>
        <dbReference type="ARBA" id="ARBA00022801"/>
    </source>
</evidence>
<evidence type="ECO:0000256" key="3">
    <source>
        <dbReference type="ARBA" id="ARBA00009184"/>
    </source>
</evidence>
<keyword evidence="9" id="KW-0460">Magnesium</keyword>
<dbReference type="PANTHER" id="PTHR43344">
    <property type="entry name" value="PHOSPHOSERINE PHOSPHATASE"/>
    <property type="match status" value="1"/>
</dbReference>
<evidence type="ECO:0000256" key="11">
    <source>
        <dbReference type="ARBA" id="ARBA00031693"/>
    </source>
</evidence>
<evidence type="ECO:0000256" key="9">
    <source>
        <dbReference type="ARBA" id="ARBA00022842"/>
    </source>
</evidence>
<evidence type="ECO:0000256" key="14">
    <source>
        <dbReference type="PIRSR" id="PIRSR604469-1"/>
    </source>
</evidence>
<dbReference type="InterPro" id="IPR023214">
    <property type="entry name" value="HAD_sf"/>
</dbReference>
<reference evidence="15 16" key="1">
    <citation type="submission" date="2018-11" db="EMBL/GenBank/DDBJ databases">
        <title>Genomic Encyclopedia of Type Strains, Phase IV (KMG-IV): sequencing the most valuable type-strain genomes for metagenomic binning, comparative biology and taxonomic classification.</title>
        <authorList>
            <person name="Goeker M."/>
        </authorList>
    </citation>
    <scope>NUCLEOTIDE SEQUENCE [LARGE SCALE GENOMIC DNA]</scope>
    <source>
        <strain evidence="15 16">DSM 21945</strain>
    </source>
</reference>
<dbReference type="PANTHER" id="PTHR43344:SF2">
    <property type="entry name" value="PHOSPHOSERINE PHOSPHATASE"/>
    <property type="match status" value="1"/>
</dbReference>
<dbReference type="GO" id="GO:0036424">
    <property type="term" value="F:L-phosphoserine phosphatase activity"/>
    <property type="evidence" value="ECO:0007669"/>
    <property type="project" value="InterPro"/>
</dbReference>
<keyword evidence="10" id="KW-0718">Serine biosynthesis</keyword>
<keyword evidence="8" id="KW-0378">Hydrolase</keyword>
<dbReference type="NCBIfam" id="TIGR01488">
    <property type="entry name" value="HAD-SF-IB"/>
    <property type="match status" value="1"/>
</dbReference>
<dbReference type="SFLD" id="SFLDF00029">
    <property type="entry name" value="phosphoserine_phosphatase"/>
    <property type="match status" value="1"/>
</dbReference>
<evidence type="ECO:0000256" key="12">
    <source>
        <dbReference type="ARBA" id="ARBA00048138"/>
    </source>
</evidence>
<dbReference type="UniPathway" id="UPA00135">
    <property type="reaction ID" value="UER00198"/>
</dbReference>
<feature type="active site" description="Nucleophile" evidence="14">
    <location>
        <position position="138"/>
    </location>
</feature>
<comment type="catalytic activity">
    <reaction evidence="12">
        <text>O-phospho-L-serine + H2O = L-serine + phosphate</text>
        <dbReference type="Rhea" id="RHEA:21208"/>
        <dbReference type="ChEBI" id="CHEBI:15377"/>
        <dbReference type="ChEBI" id="CHEBI:33384"/>
        <dbReference type="ChEBI" id="CHEBI:43474"/>
        <dbReference type="ChEBI" id="CHEBI:57524"/>
        <dbReference type="EC" id="3.1.3.3"/>
    </reaction>
</comment>
<dbReference type="SFLD" id="SFLDG01136">
    <property type="entry name" value="C1.6:_Phosphoserine_Phosphatas"/>
    <property type="match status" value="1"/>
</dbReference>
<keyword evidence="7" id="KW-0479">Metal-binding</keyword>
<evidence type="ECO:0000256" key="1">
    <source>
        <dbReference type="ARBA" id="ARBA00001946"/>
    </source>
</evidence>
<comment type="pathway">
    <text evidence="2">Amino-acid biosynthesis; L-serine biosynthesis; L-serine from 3-phospho-D-glycerate: step 3/3.</text>
</comment>
<dbReference type="InterPro" id="IPR004469">
    <property type="entry name" value="PSP"/>
</dbReference>
<dbReference type="NCBIfam" id="TIGR00338">
    <property type="entry name" value="serB"/>
    <property type="match status" value="1"/>
</dbReference>
<evidence type="ECO:0000256" key="2">
    <source>
        <dbReference type="ARBA" id="ARBA00005135"/>
    </source>
</evidence>
<comment type="cofactor">
    <cofactor evidence="1">
        <name>Mg(2+)</name>
        <dbReference type="ChEBI" id="CHEBI:18420"/>
    </cofactor>
</comment>
<evidence type="ECO:0000313" key="16">
    <source>
        <dbReference type="Proteomes" id="UP000268033"/>
    </source>
</evidence>
<sequence>MTQQVIFHVPSDISLTLAMQALPLAERRLLPAEQGPAFVGSNALTRTAWPLTKASPVLRQAKVPFRCHAPGITLDKLTELLAGWAWSELGWRQADTFDIWFESAPDKAQYLERAEHLGLELMPGPFPSLAEPGLLIMDMDSTAIEGECIDDIAELAGCGQAVAEVTARAMRGELDFAQSLTERVAKLAATPTEVLEKVAENIRYTPGIEGLVKRLQEAGWQTALVSGGFTFFAHRVQEHLGLDWAEANVLEIVDGKLSGKVLGTIVDAAFKKTMLMRLRDQAGLPPGQVIALGDGANDLLMLGAAGLGVAYHGKPKVRQQAGGAIVSLDMQALQAMLEPVSG</sequence>
<dbReference type="RefSeq" id="WP_123422697.1">
    <property type="nucleotide sequence ID" value="NZ_RJUL01000015.1"/>
</dbReference>
<evidence type="ECO:0000256" key="4">
    <source>
        <dbReference type="ARBA" id="ARBA00012640"/>
    </source>
</evidence>
<feature type="active site" description="Proton donor" evidence="14">
    <location>
        <position position="140"/>
    </location>
</feature>
<evidence type="ECO:0000256" key="13">
    <source>
        <dbReference type="ARBA" id="ARBA00048523"/>
    </source>
</evidence>
<dbReference type="SUPFAM" id="SSF56784">
    <property type="entry name" value="HAD-like"/>
    <property type="match status" value="1"/>
</dbReference>
<dbReference type="GO" id="GO:0000287">
    <property type="term" value="F:magnesium ion binding"/>
    <property type="evidence" value="ECO:0007669"/>
    <property type="project" value="TreeGrafter"/>
</dbReference>
<dbReference type="GO" id="GO:0005737">
    <property type="term" value="C:cytoplasm"/>
    <property type="evidence" value="ECO:0007669"/>
    <property type="project" value="TreeGrafter"/>
</dbReference>
<dbReference type="InterPro" id="IPR050582">
    <property type="entry name" value="HAD-like_SerB"/>
</dbReference>
<dbReference type="SFLD" id="SFLDG01137">
    <property type="entry name" value="C1.6.1:_Phosphoserine_Phosphat"/>
    <property type="match status" value="1"/>
</dbReference>
<organism evidence="15 16">
    <name type="scientific">Gallaecimonas pentaromativorans</name>
    <dbReference type="NCBI Taxonomy" id="584787"/>
    <lineage>
        <taxon>Bacteria</taxon>
        <taxon>Pseudomonadati</taxon>
        <taxon>Pseudomonadota</taxon>
        <taxon>Gammaproteobacteria</taxon>
        <taxon>Enterobacterales</taxon>
        <taxon>Gallaecimonadaceae</taxon>
        <taxon>Gallaecimonas</taxon>
    </lineage>
</organism>
<comment type="catalytic activity">
    <reaction evidence="13">
        <text>O-phospho-D-serine + H2O = D-serine + phosphate</text>
        <dbReference type="Rhea" id="RHEA:24873"/>
        <dbReference type="ChEBI" id="CHEBI:15377"/>
        <dbReference type="ChEBI" id="CHEBI:35247"/>
        <dbReference type="ChEBI" id="CHEBI:43474"/>
        <dbReference type="ChEBI" id="CHEBI:58680"/>
        <dbReference type="EC" id="3.1.3.3"/>
    </reaction>
</comment>
<evidence type="ECO:0000256" key="6">
    <source>
        <dbReference type="ARBA" id="ARBA00022605"/>
    </source>
</evidence>
<name>A0A3N1NRM5_9GAMM</name>